<dbReference type="InterPro" id="IPR054340">
    <property type="entry name" value="GNAT-like_C_phage-like"/>
</dbReference>
<feature type="domain" description="GNAT-like N-terminal" evidence="1">
    <location>
        <begin position="2"/>
        <end position="275"/>
    </location>
</feature>
<dbReference type="Pfam" id="PF22555">
    <property type="entry name" value="DAM-like-phage1"/>
    <property type="match status" value="1"/>
</dbReference>
<dbReference type="Proteomes" id="UP000630936">
    <property type="component" value="Unassembled WGS sequence"/>
</dbReference>
<reference evidence="3" key="2">
    <citation type="submission" date="2020-09" db="EMBL/GenBank/DDBJ databases">
        <authorList>
            <person name="Sun Q."/>
            <person name="Ohkuma M."/>
        </authorList>
    </citation>
    <scope>NUCLEOTIDE SEQUENCE</scope>
    <source>
        <strain evidence="3">JCM 4988</strain>
    </source>
</reference>
<dbReference type="InterPro" id="IPR054341">
    <property type="entry name" value="GNAT-like_N"/>
</dbReference>
<keyword evidence="4" id="KW-1185">Reference proteome</keyword>
<name>A0A918UN01_9ACTN</name>
<reference evidence="3" key="1">
    <citation type="journal article" date="2014" name="Int. J. Syst. Evol. Microbiol.">
        <title>Complete genome sequence of Corynebacterium casei LMG S-19264T (=DSM 44701T), isolated from a smear-ripened cheese.</title>
        <authorList>
            <consortium name="US DOE Joint Genome Institute (JGI-PGF)"/>
            <person name="Walter F."/>
            <person name="Albersmeier A."/>
            <person name="Kalinowski J."/>
            <person name="Ruckert C."/>
        </authorList>
    </citation>
    <scope>NUCLEOTIDE SEQUENCE</scope>
    <source>
        <strain evidence="3">JCM 4988</strain>
    </source>
</reference>
<sequence>MFHGSIPSDMCRIVREHVSLWTDVTDVYNVCCGNFTVEKTIASLGKQLHSCDVLMYSTAIGRYLAGDPMPLVLTEQAAGEFPWVLEHHETPADQLATMLLCTRLAPLMGKKETHAYWAKVRRAYEQQWPDLHAKTVAKVTAAADVLKLASYSAEDALTWVDKIPPGAGVVSYPPFHGAGAAFVRDFAKLEEMFEWEPPPFTIMEDPELEYLIGRITDRDHWLLGTNEEVPEMAPFLRGRTRTTNRGIPIYVYANSGPMRLVEPRQKTEAWPGPHLADEELGDSISLAVLSGGQFAALRSAYMNANIRPGSESLGVAVLVDKKLVGVFAYSWAPTLGNWGAHLPQQPTVYMLSDFPVSTSRYAKLSKLIVMAAISREAQLLTWRHGHRRYQSLATTAFTKRPVSMKYRGVLRLLKRDQKDVLKEDWAKGIDPNDSYYAQQYQLQYGAPFSGKPLAEVLVEWKKRYAKDVKKR</sequence>
<comment type="caution">
    <text evidence="3">The sequence shown here is derived from an EMBL/GenBank/DDBJ whole genome shotgun (WGS) entry which is preliminary data.</text>
</comment>
<feature type="domain" description="GNAT-like C-terminal" evidence="2">
    <location>
        <begin position="282"/>
        <end position="464"/>
    </location>
</feature>
<dbReference type="Pfam" id="PF22559">
    <property type="entry name" value="GNAT-phage-like"/>
    <property type="match status" value="1"/>
</dbReference>
<gene>
    <name evidence="3" type="ORF">GCM10010387_15750</name>
</gene>
<protein>
    <submittedName>
        <fullName evidence="3">Uncharacterized protein</fullName>
    </submittedName>
</protein>
<evidence type="ECO:0000259" key="2">
    <source>
        <dbReference type="Pfam" id="PF22559"/>
    </source>
</evidence>
<dbReference type="AlphaFoldDB" id="A0A918UN01"/>
<evidence type="ECO:0000259" key="1">
    <source>
        <dbReference type="Pfam" id="PF22555"/>
    </source>
</evidence>
<accession>A0A918UN01</accession>
<evidence type="ECO:0000313" key="3">
    <source>
        <dbReference type="EMBL" id="GGZ23433.1"/>
    </source>
</evidence>
<evidence type="ECO:0000313" key="4">
    <source>
        <dbReference type="Proteomes" id="UP000630936"/>
    </source>
</evidence>
<organism evidence="3 4">
    <name type="scientific">Streptomyces inusitatus</name>
    <dbReference type="NCBI Taxonomy" id="68221"/>
    <lineage>
        <taxon>Bacteria</taxon>
        <taxon>Bacillati</taxon>
        <taxon>Actinomycetota</taxon>
        <taxon>Actinomycetes</taxon>
        <taxon>Kitasatosporales</taxon>
        <taxon>Streptomycetaceae</taxon>
        <taxon>Streptomyces</taxon>
    </lineage>
</organism>
<dbReference type="RefSeq" id="WP_190122196.1">
    <property type="nucleotide sequence ID" value="NZ_BMWG01000003.1"/>
</dbReference>
<proteinExistence type="predicted"/>
<dbReference type="EMBL" id="BMWG01000003">
    <property type="protein sequence ID" value="GGZ23433.1"/>
    <property type="molecule type" value="Genomic_DNA"/>
</dbReference>